<dbReference type="InterPro" id="IPR031986">
    <property type="entry name" value="GD_N"/>
</dbReference>
<feature type="region of interest" description="Disordered" evidence="2">
    <location>
        <begin position="149"/>
        <end position="176"/>
    </location>
</feature>
<dbReference type="PROSITE" id="PS00134">
    <property type="entry name" value="TRYPSIN_HIS"/>
    <property type="match status" value="1"/>
</dbReference>
<dbReference type="InterPro" id="IPR018114">
    <property type="entry name" value="TRYPSIN_HIS"/>
</dbReference>
<evidence type="ECO:0000259" key="3">
    <source>
        <dbReference type="PROSITE" id="PS50240"/>
    </source>
</evidence>
<dbReference type="InterPro" id="IPR051333">
    <property type="entry name" value="CLIP_Serine_Protease"/>
</dbReference>
<comment type="caution">
    <text evidence="4">The sequence shown here is derived from an EMBL/GenBank/DDBJ whole genome shotgun (WGS) entry which is preliminary data.</text>
</comment>
<dbReference type="Proteomes" id="UP000801492">
    <property type="component" value="Unassembled WGS sequence"/>
</dbReference>
<evidence type="ECO:0000256" key="1">
    <source>
        <dbReference type="ARBA" id="ARBA00023157"/>
    </source>
</evidence>
<dbReference type="PRINTS" id="PR00722">
    <property type="entry name" value="CHYMOTRYPSIN"/>
</dbReference>
<proteinExistence type="predicted"/>
<dbReference type="PANTHER" id="PTHR24260:SF143">
    <property type="entry name" value="SERINE PROTEASE GD-LIKE PROTEIN"/>
    <property type="match status" value="1"/>
</dbReference>
<feature type="region of interest" description="Disordered" evidence="2">
    <location>
        <begin position="498"/>
        <end position="529"/>
    </location>
</feature>
<dbReference type="PANTHER" id="PTHR24260">
    <property type="match status" value="1"/>
</dbReference>
<evidence type="ECO:0000313" key="5">
    <source>
        <dbReference type="Proteomes" id="UP000801492"/>
    </source>
</evidence>
<dbReference type="EMBL" id="VTPC01001269">
    <property type="protein sequence ID" value="KAF2902518.1"/>
    <property type="molecule type" value="Genomic_DNA"/>
</dbReference>
<dbReference type="GO" id="GO:0006508">
    <property type="term" value="P:proteolysis"/>
    <property type="evidence" value="ECO:0007669"/>
    <property type="project" value="InterPro"/>
</dbReference>
<protein>
    <recommendedName>
        <fullName evidence="3">Peptidase S1 domain-containing protein</fullName>
    </recommendedName>
</protein>
<dbReference type="SUPFAM" id="SSF50494">
    <property type="entry name" value="Trypsin-like serine proteases"/>
    <property type="match status" value="1"/>
</dbReference>
<dbReference type="CDD" id="cd00190">
    <property type="entry name" value="Tryp_SPc"/>
    <property type="match status" value="1"/>
</dbReference>
<reference evidence="4" key="1">
    <citation type="submission" date="2019-08" db="EMBL/GenBank/DDBJ databases">
        <title>The genome of the North American firefly Photinus pyralis.</title>
        <authorList>
            <consortium name="Photinus pyralis genome working group"/>
            <person name="Fallon T.R."/>
            <person name="Sander Lower S.E."/>
            <person name="Weng J.-K."/>
        </authorList>
    </citation>
    <scope>NUCLEOTIDE SEQUENCE</scope>
    <source>
        <strain evidence="4">TRF0915ILg1</strain>
        <tissue evidence="4">Whole body</tissue>
    </source>
</reference>
<dbReference type="Gene3D" id="2.40.10.10">
    <property type="entry name" value="Trypsin-like serine proteases"/>
    <property type="match status" value="2"/>
</dbReference>
<dbReference type="InterPro" id="IPR043504">
    <property type="entry name" value="Peptidase_S1_PA_chymotrypsin"/>
</dbReference>
<dbReference type="GO" id="GO:0004252">
    <property type="term" value="F:serine-type endopeptidase activity"/>
    <property type="evidence" value="ECO:0007669"/>
    <property type="project" value="InterPro"/>
</dbReference>
<dbReference type="Pfam" id="PF00089">
    <property type="entry name" value="Trypsin"/>
    <property type="match status" value="1"/>
</dbReference>
<evidence type="ECO:0000313" key="4">
    <source>
        <dbReference type="EMBL" id="KAF2902518.1"/>
    </source>
</evidence>
<dbReference type="OrthoDB" id="238681at2759"/>
<evidence type="ECO:0000256" key="2">
    <source>
        <dbReference type="SAM" id="MobiDB-lite"/>
    </source>
</evidence>
<accession>A0A8K0GLY4</accession>
<gene>
    <name evidence="4" type="ORF">ILUMI_03668</name>
</gene>
<dbReference type="Pfam" id="PF16030">
    <property type="entry name" value="GD_N"/>
    <property type="match status" value="1"/>
</dbReference>
<organism evidence="4 5">
    <name type="scientific">Ignelater luminosus</name>
    <name type="common">Cucubano</name>
    <name type="synonym">Pyrophorus luminosus</name>
    <dbReference type="NCBI Taxonomy" id="2038154"/>
    <lineage>
        <taxon>Eukaryota</taxon>
        <taxon>Metazoa</taxon>
        <taxon>Ecdysozoa</taxon>
        <taxon>Arthropoda</taxon>
        <taxon>Hexapoda</taxon>
        <taxon>Insecta</taxon>
        <taxon>Pterygota</taxon>
        <taxon>Neoptera</taxon>
        <taxon>Endopterygota</taxon>
        <taxon>Coleoptera</taxon>
        <taxon>Polyphaga</taxon>
        <taxon>Elateriformia</taxon>
        <taxon>Elateroidea</taxon>
        <taxon>Elateridae</taxon>
        <taxon>Agrypninae</taxon>
        <taxon>Pyrophorini</taxon>
        <taxon>Ignelater</taxon>
    </lineage>
</organism>
<dbReference type="SMART" id="SM00020">
    <property type="entry name" value="Tryp_SPc"/>
    <property type="match status" value="1"/>
</dbReference>
<dbReference type="AlphaFoldDB" id="A0A8K0GLY4"/>
<dbReference type="FunFam" id="2.40.10.10:FF:000068">
    <property type="entry name" value="transmembrane protease serine 2"/>
    <property type="match status" value="1"/>
</dbReference>
<dbReference type="InterPro" id="IPR001314">
    <property type="entry name" value="Peptidase_S1A"/>
</dbReference>
<feature type="domain" description="Peptidase S1" evidence="3">
    <location>
        <begin position="581"/>
        <end position="829"/>
    </location>
</feature>
<sequence>MASGVLQSPCPHVFEYQYDNKNNLIGLIQVFILNDYYDAIRLSVELSVGNSIEGSNGAIKLLNPLSEVIEDIRQNRPLSYTLYFPHWSETPPRVIDISLNGVQICYGNSVDNSFTIPTTIFNLHHSLTIPSTQIWPPKWAINRPLNIATPKSAPEASTRPSLATEKPSRAPWISRNPLNVATPRSVHKTSAIPSETSTRSVKDLSNIFLSSRFFNPNYNLNSITNLPVNNQNVPGGDNNSSRDRSGTFTVINSQNQPNFENNSFSANHKPHFSNPQQYYPKRTTENYTTNFQNLFLFVHVNNHDSSTSNKLQPRYSISQTYQPNVQNNPYFSNHGSVPHFEPHNKVSEIIQSPRSVQTTTNIFPPNPNYNLNYITKLLINNQNVLGGDNDSSIDRSETFTVINSQNQPNFETNSFSANHKPHFSNPRQYYPKPTTKNYTANFENNPFLYGHVNNHDSSTSNKPQSSYSISQTYQHNVQNNPYFLNNGFVPHFEPRNNVPEITESSKNVPTTTTTSKPTRRQTQQTTTITKKSTPALQVKNQVSTTTSRPIEKLPPSDLKAVQKSTPFSSECGISVNPNMLAMNGSPVHKTTHPWLAAIFLQNNDELKFICGSTLVSRKHVITAAHCIRDRRRKFQPEELWIIMGRENIRIWSNDGAQMVRAESTHVHPDYKIKSADADLAIIILAKEAIFSNLIRPACLWIGDRDVNSIVAKSGTVIDWGKDEFGNLVTAEPRAVDLLVVSEEDCLWSNAGFREITSNRTFCAGHRNNSGPCNGDSDGGFYMQVNNKWMLRGIVSMSLLSETGRTCGLEQYVVLTDAAQYTDWLLTFLQ</sequence>
<keyword evidence="5" id="KW-1185">Reference proteome</keyword>
<feature type="compositionally biased region" description="Low complexity" evidence="2">
    <location>
        <begin position="509"/>
        <end position="529"/>
    </location>
</feature>
<dbReference type="InterPro" id="IPR009003">
    <property type="entry name" value="Peptidase_S1_PA"/>
</dbReference>
<dbReference type="InterPro" id="IPR001254">
    <property type="entry name" value="Trypsin_dom"/>
</dbReference>
<keyword evidence="1" id="KW-1015">Disulfide bond</keyword>
<dbReference type="PROSITE" id="PS50240">
    <property type="entry name" value="TRYPSIN_DOM"/>
    <property type="match status" value="1"/>
</dbReference>
<name>A0A8K0GLY4_IGNLU</name>